<dbReference type="GO" id="GO:0000324">
    <property type="term" value="C:fungal-type vacuole"/>
    <property type="evidence" value="ECO:0007669"/>
    <property type="project" value="TreeGrafter"/>
</dbReference>
<keyword evidence="4 9" id="KW-0378">Hydrolase</keyword>
<feature type="domain" description="CBM20" evidence="13">
    <location>
        <begin position="550"/>
        <end position="650"/>
    </location>
</feature>
<evidence type="ECO:0000256" key="3">
    <source>
        <dbReference type="ARBA" id="ARBA00022729"/>
    </source>
</evidence>
<keyword evidence="3" id="KW-0732">Signal</keyword>
<dbReference type="InterPro" id="IPR012341">
    <property type="entry name" value="6hp_glycosidase-like_sf"/>
</dbReference>
<name>A0A5C3M641_9AGAR</name>
<dbReference type="InterPro" id="IPR008928">
    <property type="entry name" value="6-hairpin_glycosidase_sf"/>
</dbReference>
<keyword evidence="6 9" id="KW-0119">Carbohydrate metabolism</keyword>
<dbReference type="PANTHER" id="PTHR31616:SF12">
    <property type="entry name" value="GLUCOAMYLASE"/>
    <property type="match status" value="1"/>
</dbReference>
<dbReference type="InterPro" id="IPR013783">
    <property type="entry name" value="Ig-like_fold"/>
</dbReference>
<comment type="similarity">
    <text evidence="2 9">Belongs to the glycosyl hydrolase 15 family.</text>
</comment>
<dbReference type="OrthoDB" id="6123450at2759"/>
<evidence type="ECO:0000256" key="9">
    <source>
        <dbReference type="PIRNR" id="PIRNR001031"/>
    </source>
</evidence>
<evidence type="ECO:0000256" key="7">
    <source>
        <dbReference type="ARBA" id="ARBA00023295"/>
    </source>
</evidence>
<keyword evidence="8 9" id="KW-0624">Polysaccharide degradation</keyword>
<evidence type="ECO:0000313" key="15">
    <source>
        <dbReference type="Proteomes" id="UP000308652"/>
    </source>
</evidence>
<dbReference type="PIRSF" id="PIRSF001031">
    <property type="entry name" value="Glu-a-glcsd_SBD"/>
    <property type="match status" value="1"/>
</dbReference>
<dbReference type="InterPro" id="IPR002044">
    <property type="entry name" value="CBM20"/>
</dbReference>
<keyword evidence="12" id="KW-1133">Transmembrane helix</keyword>
<dbReference type="InterPro" id="IPR013784">
    <property type="entry name" value="Carb-bd-like_fold"/>
</dbReference>
<dbReference type="GO" id="GO:0000272">
    <property type="term" value="P:polysaccharide catabolic process"/>
    <property type="evidence" value="ECO:0007669"/>
    <property type="project" value="UniProtKB-KW"/>
</dbReference>
<dbReference type="AlphaFoldDB" id="A0A5C3M641"/>
<evidence type="ECO:0000256" key="1">
    <source>
        <dbReference type="ARBA" id="ARBA00001863"/>
    </source>
</evidence>
<feature type="active site" description="Proton acceptor" evidence="10">
    <location>
        <position position="272"/>
    </location>
</feature>
<feature type="active site" description="Proton donor" evidence="10">
    <location>
        <position position="275"/>
    </location>
</feature>
<dbReference type="PANTHER" id="PTHR31616">
    <property type="entry name" value="TREHALASE"/>
    <property type="match status" value="1"/>
</dbReference>
<keyword evidence="15" id="KW-1185">Reference proteome</keyword>
<dbReference type="Gene3D" id="1.50.10.10">
    <property type="match status" value="1"/>
</dbReference>
<dbReference type="GO" id="GO:2001070">
    <property type="term" value="F:starch binding"/>
    <property type="evidence" value="ECO:0007669"/>
    <property type="project" value="InterPro"/>
</dbReference>
<evidence type="ECO:0000313" key="14">
    <source>
        <dbReference type="EMBL" id="TFK40812.1"/>
    </source>
</evidence>
<dbReference type="Proteomes" id="UP000308652">
    <property type="component" value="Unassembled WGS sequence"/>
</dbReference>
<evidence type="ECO:0000256" key="12">
    <source>
        <dbReference type="SAM" id="Phobius"/>
    </source>
</evidence>
<dbReference type="Pfam" id="PF00686">
    <property type="entry name" value="CBM_20"/>
    <property type="match status" value="1"/>
</dbReference>
<evidence type="ECO:0000256" key="10">
    <source>
        <dbReference type="PIRSR" id="PIRSR001031-1"/>
    </source>
</evidence>
<organism evidence="14 15">
    <name type="scientific">Crucibulum laeve</name>
    <dbReference type="NCBI Taxonomy" id="68775"/>
    <lineage>
        <taxon>Eukaryota</taxon>
        <taxon>Fungi</taxon>
        <taxon>Dikarya</taxon>
        <taxon>Basidiomycota</taxon>
        <taxon>Agaricomycotina</taxon>
        <taxon>Agaricomycetes</taxon>
        <taxon>Agaricomycetidae</taxon>
        <taxon>Agaricales</taxon>
        <taxon>Agaricineae</taxon>
        <taxon>Nidulariaceae</taxon>
        <taxon>Crucibulum</taxon>
    </lineage>
</organism>
<dbReference type="SUPFAM" id="SSF49452">
    <property type="entry name" value="Starch-binding domain-like"/>
    <property type="match status" value="1"/>
</dbReference>
<dbReference type="Gene3D" id="2.60.40.10">
    <property type="entry name" value="Immunoglobulins"/>
    <property type="match status" value="1"/>
</dbReference>
<dbReference type="PRINTS" id="PR00736">
    <property type="entry name" value="GLHYDRLASE15"/>
</dbReference>
<feature type="transmembrane region" description="Helical" evidence="12">
    <location>
        <begin position="21"/>
        <end position="40"/>
    </location>
</feature>
<evidence type="ECO:0000256" key="6">
    <source>
        <dbReference type="ARBA" id="ARBA00023277"/>
    </source>
</evidence>
<dbReference type="EC" id="3.2.1.3" evidence="9"/>
<sequence length="650" mass="70629">MEKPPRPGSLIRQHPPHERGGRLILLGILSSIVFLMGVIFRETADISSVLVKYKEELCLFYYASVNRLQTLHLPRMRSIWLTALTFCAAVLSQSVTIDQYIDSESSIAKVGVLANIGPSGAKSSGAKAGVVIASPSTSDPDYLYTWTRDSALVYKMLIDQYTLGEDISSSLRGNIDNYVSAQTILQQVSNPSGTVSTGGLGEPKFNIDLTAFTASWGRPQRDGPPLRAISLITYANWLIANSNTTYVTGKVWPVIKLDLDYTAKHWNQSGFDLWEEVSSRSFFTTAVQHRALRQGAALATKIGQNSLVVGYSAQADNILCFLQSYWSSTGNYITSNTGGGRSGKDANSVLASIHSFDAAAGCDSRTFQPCSDKALANHKAYVDAFRSIYTINSGIAANKAVATGRYPEDVYYGGQAWYLTTAAAAEQLYDALIVWKAQGSLQVTSTSLAFFRQFSSSIQTGTYASSTSTFATLTAAIKEYADGFILVNAKYTPSNGALAEQYHRNTGVPLSAKDLTWSYASTLTAFASRKGFIPASWGAKDLVVPSVCVSNQLPMVPVTFTVVASTVWGESIYLTGSIDELKNWSPTDALILSSTSYPTWSITVNVPVSTKFDYKFLRKANGVVSTWESDPNRFFQSPASGNSVLSDTWR</sequence>
<dbReference type="EMBL" id="ML213596">
    <property type="protein sequence ID" value="TFK40812.1"/>
    <property type="molecule type" value="Genomic_DNA"/>
</dbReference>
<dbReference type="InterPro" id="IPR000165">
    <property type="entry name" value="Glucoamylase"/>
</dbReference>
<dbReference type="FunFam" id="1.50.10.10:FF:000018">
    <property type="entry name" value="Glucoamylase"/>
    <property type="match status" value="1"/>
</dbReference>
<dbReference type="SUPFAM" id="SSF48208">
    <property type="entry name" value="Six-hairpin glycosidases"/>
    <property type="match status" value="1"/>
</dbReference>
<dbReference type="InterPro" id="IPR008291">
    <property type="entry name" value="Glucoamylase_SBD"/>
</dbReference>
<evidence type="ECO:0000256" key="8">
    <source>
        <dbReference type="ARBA" id="ARBA00023326"/>
    </source>
</evidence>
<gene>
    <name evidence="14" type="ORF">BDQ12DRAFT_680079</name>
</gene>
<dbReference type="STRING" id="68775.A0A5C3M641"/>
<protein>
    <recommendedName>
        <fullName evidence="9">Glucoamylase</fullName>
        <ecNumber evidence="9">3.2.1.3</ecNumber>
    </recommendedName>
    <alternativeName>
        <fullName evidence="9">1,4-alpha-D-glucan glucohydrolase</fullName>
    </alternativeName>
    <alternativeName>
        <fullName evidence="9">Glucan 1,4-alpha-glucosidase</fullName>
    </alternativeName>
</protein>
<keyword evidence="12" id="KW-0472">Membrane</keyword>
<dbReference type="InterPro" id="IPR046966">
    <property type="entry name" value="Glucoamylase_active_site"/>
</dbReference>
<keyword evidence="7 9" id="KW-0326">Glycosidase</keyword>
<dbReference type="SMART" id="SM01065">
    <property type="entry name" value="CBM_2"/>
    <property type="match status" value="1"/>
</dbReference>
<evidence type="ECO:0000259" key="13">
    <source>
        <dbReference type="PROSITE" id="PS51166"/>
    </source>
</evidence>
<keyword evidence="12" id="KW-0812">Transmembrane</keyword>
<evidence type="ECO:0000256" key="4">
    <source>
        <dbReference type="ARBA" id="ARBA00022801"/>
    </source>
</evidence>
<evidence type="ECO:0000256" key="11">
    <source>
        <dbReference type="PIRSR" id="PIRSR001031-2"/>
    </source>
</evidence>
<keyword evidence="5" id="KW-0325">Glycoprotein</keyword>
<evidence type="ECO:0000256" key="5">
    <source>
        <dbReference type="ARBA" id="ARBA00023180"/>
    </source>
</evidence>
<evidence type="ECO:0000256" key="2">
    <source>
        <dbReference type="ARBA" id="ARBA00006188"/>
    </source>
</evidence>
<feature type="binding site" evidence="11">
    <location>
        <position position="216"/>
    </location>
    <ligand>
        <name>substrate</name>
    </ligand>
</feature>
<dbReference type="CDD" id="cd05808">
    <property type="entry name" value="CBM20_alpha_amylase"/>
    <property type="match status" value="1"/>
</dbReference>
<reference evidence="14 15" key="1">
    <citation type="journal article" date="2019" name="Nat. Ecol. Evol.">
        <title>Megaphylogeny resolves global patterns of mushroom evolution.</title>
        <authorList>
            <person name="Varga T."/>
            <person name="Krizsan K."/>
            <person name="Foldi C."/>
            <person name="Dima B."/>
            <person name="Sanchez-Garcia M."/>
            <person name="Sanchez-Ramirez S."/>
            <person name="Szollosi G.J."/>
            <person name="Szarkandi J.G."/>
            <person name="Papp V."/>
            <person name="Albert L."/>
            <person name="Andreopoulos W."/>
            <person name="Angelini C."/>
            <person name="Antonin V."/>
            <person name="Barry K.W."/>
            <person name="Bougher N.L."/>
            <person name="Buchanan P."/>
            <person name="Buyck B."/>
            <person name="Bense V."/>
            <person name="Catcheside P."/>
            <person name="Chovatia M."/>
            <person name="Cooper J."/>
            <person name="Damon W."/>
            <person name="Desjardin D."/>
            <person name="Finy P."/>
            <person name="Geml J."/>
            <person name="Haridas S."/>
            <person name="Hughes K."/>
            <person name="Justo A."/>
            <person name="Karasinski D."/>
            <person name="Kautmanova I."/>
            <person name="Kiss B."/>
            <person name="Kocsube S."/>
            <person name="Kotiranta H."/>
            <person name="LaButti K.M."/>
            <person name="Lechner B.E."/>
            <person name="Liimatainen K."/>
            <person name="Lipzen A."/>
            <person name="Lukacs Z."/>
            <person name="Mihaltcheva S."/>
            <person name="Morgado L.N."/>
            <person name="Niskanen T."/>
            <person name="Noordeloos M.E."/>
            <person name="Ohm R.A."/>
            <person name="Ortiz-Santana B."/>
            <person name="Ovrebo C."/>
            <person name="Racz N."/>
            <person name="Riley R."/>
            <person name="Savchenko A."/>
            <person name="Shiryaev A."/>
            <person name="Soop K."/>
            <person name="Spirin V."/>
            <person name="Szebenyi C."/>
            <person name="Tomsovsky M."/>
            <person name="Tulloss R.E."/>
            <person name="Uehling J."/>
            <person name="Grigoriev I.V."/>
            <person name="Vagvolgyi C."/>
            <person name="Papp T."/>
            <person name="Martin F.M."/>
            <person name="Miettinen O."/>
            <person name="Hibbett D.S."/>
            <person name="Nagy L.G."/>
        </authorList>
    </citation>
    <scope>NUCLEOTIDE SEQUENCE [LARGE SCALE GENOMIC DNA]</scope>
    <source>
        <strain evidence="14 15">CBS 166.37</strain>
    </source>
</reference>
<proteinExistence type="inferred from homology"/>
<dbReference type="Pfam" id="PF00723">
    <property type="entry name" value="Glyco_hydro_15"/>
    <property type="match status" value="1"/>
</dbReference>
<comment type="catalytic activity">
    <reaction evidence="1 9">
        <text>Hydrolysis of terminal (1-&gt;4)-linked alpha-D-glucose residues successively from non-reducing ends of the chains with release of beta-D-glucose.</text>
        <dbReference type="EC" id="3.2.1.3"/>
    </reaction>
</comment>
<accession>A0A5C3M641</accession>
<dbReference type="PROSITE" id="PS00820">
    <property type="entry name" value="GLUCOAMYLASE"/>
    <property type="match status" value="1"/>
</dbReference>
<dbReference type="PROSITE" id="PS51166">
    <property type="entry name" value="CBM20"/>
    <property type="match status" value="1"/>
</dbReference>
<dbReference type="GO" id="GO:0004339">
    <property type="term" value="F:glucan 1,4-alpha-glucosidase activity"/>
    <property type="evidence" value="ECO:0007669"/>
    <property type="project" value="UniProtKB-EC"/>
</dbReference>
<dbReference type="FunFam" id="2.60.40.10:FF:000552">
    <property type="entry name" value="Related to glucoamylase"/>
    <property type="match status" value="1"/>
</dbReference>
<dbReference type="InterPro" id="IPR011613">
    <property type="entry name" value="GH15-like"/>
</dbReference>